<comment type="caution">
    <text evidence="2">The sequence shown here is derived from an EMBL/GenBank/DDBJ whole genome shotgun (WGS) entry which is preliminary data.</text>
</comment>
<organism evidence="2 3">
    <name type="scientific">Micromonospora kangleipakensis</name>
    <dbReference type="NCBI Taxonomy" id="1077942"/>
    <lineage>
        <taxon>Bacteria</taxon>
        <taxon>Bacillati</taxon>
        <taxon>Actinomycetota</taxon>
        <taxon>Actinomycetes</taxon>
        <taxon>Micromonosporales</taxon>
        <taxon>Micromonosporaceae</taxon>
        <taxon>Micromonospora</taxon>
    </lineage>
</organism>
<keyword evidence="3" id="KW-1185">Reference proteome</keyword>
<gene>
    <name evidence="2" type="ORF">EV384_0357</name>
</gene>
<evidence type="ECO:0000313" key="2">
    <source>
        <dbReference type="EMBL" id="RZU72018.1"/>
    </source>
</evidence>
<name>A0A4Q8B427_9ACTN</name>
<dbReference type="AlphaFoldDB" id="A0A4Q8B427"/>
<dbReference type="EMBL" id="SHLD01000001">
    <property type="protein sequence ID" value="RZU72018.1"/>
    <property type="molecule type" value="Genomic_DNA"/>
</dbReference>
<evidence type="ECO:0000313" key="3">
    <source>
        <dbReference type="Proteomes" id="UP000294114"/>
    </source>
</evidence>
<protein>
    <submittedName>
        <fullName evidence="2">Uncharacterized protein</fullName>
    </submittedName>
</protein>
<feature type="transmembrane region" description="Helical" evidence="1">
    <location>
        <begin position="89"/>
        <end position="112"/>
    </location>
</feature>
<dbReference type="RefSeq" id="WP_130329473.1">
    <property type="nucleotide sequence ID" value="NZ_SHLD01000001.1"/>
</dbReference>
<dbReference type="OrthoDB" id="9930160at2"/>
<proteinExistence type="predicted"/>
<keyword evidence="1" id="KW-0812">Transmembrane</keyword>
<keyword evidence="1" id="KW-0472">Membrane</keyword>
<sequence length="154" mass="16332">MSTIGYRDTTLIGLPEQVANVIRNHHTAGTLVAVTAPRSVSPTDPRVRVVVRLVDDTTTATPPVRVTSLRTHITNRVQHTQRRRTRRRIVIAATVTAAVVVIGLAVALVYLVGHLVAFLVDNAALIAGLLAIAALILAALRGTTGSGKRHCPGC</sequence>
<evidence type="ECO:0000256" key="1">
    <source>
        <dbReference type="SAM" id="Phobius"/>
    </source>
</evidence>
<reference evidence="2 3" key="1">
    <citation type="submission" date="2019-02" db="EMBL/GenBank/DDBJ databases">
        <title>Sequencing the genomes of 1000 actinobacteria strains.</title>
        <authorList>
            <person name="Klenk H.-P."/>
        </authorList>
    </citation>
    <scope>NUCLEOTIDE SEQUENCE [LARGE SCALE GENOMIC DNA]</scope>
    <source>
        <strain evidence="2 3">DSM 45612</strain>
    </source>
</reference>
<keyword evidence="1" id="KW-1133">Transmembrane helix</keyword>
<feature type="transmembrane region" description="Helical" evidence="1">
    <location>
        <begin position="118"/>
        <end position="140"/>
    </location>
</feature>
<dbReference type="Proteomes" id="UP000294114">
    <property type="component" value="Unassembled WGS sequence"/>
</dbReference>
<accession>A0A4Q8B427</accession>